<feature type="domain" description="Zinc-ribbon" evidence="3">
    <location>
        <begin position="3"/>
        <end position="23"/>
    </location>
</feature>
<evidence type="ECO:0000256" key="2">
    <source>
        <dbReference type="SAM" id="Phobius"/>
    </source>
</evidence>
<dbReference type="RefSeq" id="WP_066035702.1">
    <property type="nucleotide sequence ID" value="NZ_CP136906.1"/>
</dbReference>
<accession>A0A1C2G9X1</accession>
<gene>
    <name evidence="4" type="ORF">BFD03_05595</name>
</gene>
<reference evidence="4 5" key="1">
    <citation type="submission" date="2016-08" db="EMBL/GenBank/DDBJ databases">
        <title>Probiotic bacterium isolated from chicken gut.</title>
        <authorList>
            <person name="Levy J.L."/>
            <person name="Hassan H.M."/>
            <person name="Mendoza M.A."/>
        </authorList>
    </citation>
    <scope>NUCLEOTIDE SEQUENCE [LARGE SCALE GENOMIC DNA]</scope>
    <source>
        <strain evidence="4 5">P43</strain>
    </source>
</reference>
<evidence type="ECO:0000259" key="3">
    <source>
        <dbReference type="Pfam" id="PF13240"/>
    </source>
</evidence>
<feature type="region of interest" description="Disordered" evidence="1">
    <location>
        <begin position="88"/>
        <end position="126"/>
    </location>
</feature>
<keyword evidence="2" id="KW-0812">Transmembrane</keyword>
<name>A0A1C2G9X1_LIMRT</name>
<comment type="caution">
    <text evidence="4">The sequence shown here is derived from an EMBL/GenBank/DDBJ whole genome shotgun (WGS) entry which is preliminary data.</text>
</comment>
<organism evidence="4 5">
    <name type="scientific">Limosilactobacillus reuteri</name>
    <name type="common">Lactobacillus reuteri</name>
    <dbReference type="NCBI Taxonomy" id="1598"/>
    <lineage>
        <taxon>Bacteria</taxon>
        <taxon>Bacillati</taxon>
        <taxon>Bacillota</taxon>
        <taxon>Bacilli</taxon>
        <taxon>Lactobacillales</taxon>
        <taxon>Lactobacillaceae</taxon>
        <taxon>Limosilactobacillus</taxon>
    </lineage>
</organism>
<evidence type="ECO:0000313" key="4">
    <source>
        <dbReference type="EMBL" id="OCX48225.1"/>
    </source>
</evidence>
<proteinExistence type="predicted"/>
<feature type="compositionally biased region" description="Low complexity" evidence="1">
    <location>
        <begin position="88"/>
        <end position="118"/>
    </location>
</feature>
<evidence type="ECO:0000256" key="1">
    <source>
        <dbReference type="SAM" id="MobiDB-lite"/>
    </source>
</evidence>
<keyword evidence="2" id="KW-0472">Membrane</keyword>
<dbReference type="InterPro" id="IPR026870">
    <property type="entry name" value="Zinc_ribbon_dom"/>
</dbReference>
<protein>
    <recommendedName>
        <fullName evidence="3">Zinc-ribbon domain-containing protein</fullName>
    </recommendedName>
</protein>
<dbReference type="AlphaFoldDB" id="A0A1C2G9X1"/>
<sequence>MKFCPNCGNKNKESAKFCTNCGYNFKKRGNVADSMHSTNGKKKTIRRIVKEQNRSHKSTWAIATVVLLCVIAGGYYFLNIGSKSASSSNTATTQSANTSVSTGTTNDSTTTQNSGSNDTDTKLSSDIGPKETAAAIAYYADKSGLTGWENYLKANNGITIILDSDDTAMVSEKGQGMIYGVFNEQQDSNSLPKNVYTLGADNTVNIYHLSDEDDSDNPATPIKSISKDEIIQYINNHGYASDVKKLGSKVTLDQEAN</sequence>
<dbReference type="Proteomes" id="UP000095141">
    <property type="component" value="Unassembled WGS sequence"/>
</dbReference>
<dbReference type="Pfam" id="PF13240">
    <property type="entry name" value="Zn_Ribbon_1"/>
    <property type="match status" value="1"/>
</dbReference>
<keyword evidence="2" id="KW-1133">Transmembrane helix</keyword>
<evidence type="ECO:0000313" key="5">
    <source>
        <dbReference type="Proteomes" id="UP000095141"/>
    </source>
</evidence>
<dbReference type="EMBL" id="MCNS01000008">
    <property type="protein sequence ID" value="OCX48225.1"/>
    <property type="molecule type" value="Genomic_DNA"/>
</dbReference>
<feature type="transmembrane region" description="Helical" evidence="2">
    <location>
        <begin position="60"/>
        <end position="78"/>
    </location>
</feature>